<evidence type="ECO:0000313" key="6">
    <source>
        <dbReference type="Proteomes" id="UP001597509"/>
    </source>
</evidence>
<proteinExistence type="inferred from homology"/>
<dbReference type="EMBL" id="JBHUPE010000005">
    <property type="protein sequence ID" value="MFD2904758.1"/>
    <property type="molecule type" value="Genomic_DNA"/>
</dbReference>
<comment type="caution">
    <text evidence="5">The sequence shown here is derived from an EMBL/GenBank/DDBJ whole genome shotgun (WGS) entry which is preliminary data.</text>
</comment>
<dbReference type="GO" id="GO:0016787">
    <property type="term" value="F:hydrolase activity"/>
    <property type="evidence" value="ECO:0007669"/>
    <property type="project" value="UniProtKB-KW"/>
</dbReference>
<dbReference type="EC" id="3.1.3.18" evidence="4"/>
<dbReference type="InterPro" id="IPR036412">
    <property type="entry name" value="HAD-like_sf"/>
</dbReference>
<protein>
    <recommendedName>
        <fullName evidence="4">phosphoglycolate phosphatase</fullName>
        <ecNumber evidence="4">3.1.3.18</ecNumber>
    </recommendedName>
</protein>
<organism evidence="5 6">
    <name type="scientific">Sphingobacterium anhuiense</name>
    <dbReference type="NCBI Taxonomy" id="493780"/>
    <lineage>
        <taxon>Bacteria</taxon>
        <taxon>Pseudomonadati</taxon>
        <taxon>Bacteroidota</taxon>
        <taxon>Sphingobacteriia</taxon>
        <taxon>Sphingobacteriales</taxon>
        <taxon>Sphingobacteriaceae</taxon>
        <taxon>Sphingobacterium</taxon>
    </lineage>
</organism>
<dbReference type="PANTHER" id="PTHR43434">
    <property type="entry name" value="PHOSPHOGLYCOLATE PHOSPHATASE"/>
    <property type="match status" value="1"/>
</dbReference>
<evidence type="ECO:0000256" key="4">
    <source>
        <dbReference type="ARBA" id="ARBA00013078"/>
    </source>
</evidence>
<evidence type="ECO:0000256" key="1">
    <source>
        <dbReference type="ARBA" id="ARBA00000830"/>
    </source>
</evidence>
<dbReference type="RefSeq" id="WP_380921007.1">
    <property type="nucleotide sequence ID" value="NZ_JBHUPE010000005.1"/>
</dbReference>
<dbReference type="NCBIfam" id="TIGR01549">
    <property type="entry name" value="HAD-SF-IA-v1"/>
    <property type="match status" value="1"/>
</dbReference>
<dbReference type="Pfam" id="PF13419">
    <property type="entry name" value="HAD_2"/>
    <property type="match status" value="1"/>
</dbReference>
<comment type="pathway">
    <text evidence="2">Organic acid metabolism; glycolate biosynthesis; glycolate from 2-phosphoglycolate: step 1/1.</text>
</comment>
<comment type="similarity">
    <text evidence="3">Belongs to the HAD-like hydrolase superfamily. CbbY/CbbZ/Gph/YieH family.</text>
</comment>
<evidence type="ECO:0000256" key="2">
    <source>
        <dbReference type="ARBA" id="ARBA00004818"/>
    </source>
</evidence>
<dbReference type="PANTHER" id="PTHR43434:SF1">
    <property type="entry name" value="PHOSPHOGLYCOLATE PHOSPHATASE"/>
    <property type="match status" value="1"/>
</dbReference>
<dbReference type="Gene3D" id="1.10.150.240">
    <property type="entry name" value="Putative phosphatase, domain 2"/>
    <property type="match status" value="1"/>
</dbReference>
<comment type="catalytic activity">
    <reaction evidence="1">
        <text>2-phosphoglycolate + H2O = glycolate + phosphate</text>
        <dbReference type="Rhea" id="RHEA:14369"/>
        <dbReference type="ChEBI" id="CHEBI:15377"/>
        <dbReference type="ChEBI" id="CHEBI:29805"/>
        <dbReference type="ChEBI" id="CHEBI:43474"/>
        <dbReference type="ChEBI" id="CHEBI:58033"/>
        <dbReference type="EC" id="3.1.3.18"/>
    </reaction>
</comment>
<dbReference type="SFLD" id="SFLDG01129">
    <property type="entry name" value="C1.5:_HAD__Beta-PGM__Phosphata"/>
    <property type="match status" value="1"/>
</dbReference>
<dbReference type="SFLD" id="SFLDG01135">
    <property type="entry name" value="C1.5.6:_HAD__Beta-PGM__Phospha"/>
    <property type="match status" value="1"/>
</dbReference>
<dbReference type="InterPro" id="IPR041492">
    <property type="entry name" value="HAD_2"/>
</dbReference>
<accession>A0ABW5YYF2</accession>
<reference evidence="6" key="1">
    <citation type="journal article" date="2019" name="Int. J. Syst. Evol. Microbiol.">
        <title>The Global Catalogue of Microorganisms (GCM) 10K type strain sequencing project: providing services to taxonomists for standard genome sequencing and annotation.</title>
        <authorList>
            <consortium name="The Broad Institute Genomics Platform"/>
            <consortium name="The Broad Institute Genome Sequencing Center for Infectious Disease"/>
            <person name="Wu L."/>
            <person name="Ma J."/>
        </authorList>
    </citation>
    <scope>NUCLEOTIDE SEQUENCE [LARGE SCALE GENOMIC DNA]</scope>
    <source>
        <strain evidence="6">KCTC 22209</strain>
    </source>
</reference>
<dbReference type="SFLD" id="SFLDS00003">
    <property type="entry name" value="Haloacid_Dehalogenase"/>
    <property type="match status" value="1"/>
</dbReference>
<dbReference type="InterPro" id="IPR006439">
    <property type="entry name" value="HAD-SF_hydro_IA"/>
</dbReference>
<keyword evidence="5" id="KW-0378">Hydrolase</keyword>
<evidence type="ECO:0000313" key="5">
    <source>
        <dbReference type="EMBL" id="MFD2904758.1"/>
    </source>
</evidence>
<keyword evidence="6" id="KW-1185">Reference proteome</keyword>
<dbReference type="NCBIfam" id="TIGR01509">
    <property type="entry name" value="HAD-SF-IA-v3"/>
    <property type="match status" value="1"/>
</dbReference>
<gene>
    <name evidence="5" type="ORF">ACFS6I_12530</name>
</gene>
<name>A0ABW5YYF2_9SPHI</name>
<dbReference type="InterPro" id="IPR023198">
    <property type="entry name" value="PGP-like_dom2"/>
</dbReference>
<dbReference type="Proteomes" id="UP001597509">
    <property type="component" value="Unassembled WGS sequence"/>
</dbReference>
<dbReference type="SUPFAM" id="SSF56784">
    <property type="entry name" value="HAD-like"/>
    <property type="match status" value="1"/>
</dbReference>
<evidence type="ECO:0000256" key="3">
    <source>
        <dbReference type="ARBA" id="ARBA00006171"/>
    </source>
</evidence>
<sequence>MKLIIFDLDGTLLDTLQDLGDSCNAILEQYGYPTHPLESYKKFVGNGVRMLIERALPQDARTDDTITHLLSAFKKYYEEKAESHTKPYAGIIQLLRDLQSSGYLISIASNKYHEAVLPLVTKYFPEISFDLILGHRNGHPAKPNPDIVFDTLNILNVKPDDCFYVGDSSVDMDTANNAGVQAIGVSWGFREVEELKRHGATFIIDKPKQLLDILTSSSISLQ</sequence>
<dbReference type="Gene3D" id="3.40.50.1000">
    <property type="entry name" value="HAD superfamily/HAD-like"/>
    <property type="match status" value="1"/>
</dbReference>
<dbReference type="InterPro" id="IPR023214">
    <property type="entry name" value="HAD_sf"/>
</dbReference>
<dbReference type="InterPro" id="IPR050155">
    <property type="entry name" value="HAD-like_hydrolase_sf"/>
</dbReference>